<dbReference type="AlphaFoldDB" id="A0A934V8Y6"/>
<gene>
    <name evidence="2" type="ORF">JHE00_32915</name>
</gene>
<comment type="caution">
    <text evidence="2">The sequence shown here is derived from an EMBL/GenBank/DDBJ whole genome shotgun (WGS) entry which is preliminary data.</text>
</comment>
<dbReference type="SUPFAM" id="SSF51556">
    <property type="entry name" value="Metallo-dependent hydrolases"/>
    <property type="match status" value="1"/>
</dbReference>
<dbReference type="Gene3D" id="3.20.20.140">
    <property type="entry name" value="Metal-dependent hydrolases"/>
    <property type="match status" value="1"/>
</dbReference>
<evidence type="ECO:0000313" key="2">
    <source>
        <dbReference type="EMBL" id="MBK1789159.1"/>
    </source>
</evidence>
<dbReference type="InterPro" id="IPR032466">
    <property type="entry name" value="Metal_Hydrolase"/>
</dbReference>
<sequence length="332" mass="36504">MTDDNGPPVPQPGVTIDGCNPSDWDSPEVFDHLRRGGVSATNATIAIWEGFTETVDATAAWHRRFREHADKIVHVRRAEDIRAAHRQDKAGIILGWQNISPIGNDLERLEAFHVLGVRIVQLAYNIRNLVANGCYEPNDDGLSLFGVKAVTKLNELGILVDLSHVGDRSSLHAIEVSEQPVAFTHTNLREFFDSPRNKPAELIRALVSKGGVVGANAFPQFLPSGFDADLAEYLDGVERLVDVAGVDHVGIASDFCEGRGWDFWPYLGRLHGTTPHFDISVPAANPVIKGLQGSFDLPNVAEGLRERGYRDDEVAKIMGGNWLRLYQTVWGA</sequence>
<organism evidence="2 3">
    <name type="scientific">Prauserella cavernicola</name>
    <dbReference type="NCBI Taxonomy" id="2800127"/>
    <lineage>
        <taxon>Bacteria</taxon>
        <taxon>Bacillati</taxon>
        <taxon>Actinomycetota</taxon>
        <taxon>Actinomycetes</taxon>
        <taxon>Pseudonocardiales</taxon>
        <taxon>Pseudonocardiaceae</taxon>
        <taxon>Prauserella</taxon>
    </lineage>
</organism>
<feature type="region of interest" description="Disordered" evidence="1">
    <location>
        <begin position="1"/>
        <end position="22"/>
    </location>
</feature>
<accession>A0A934V8Y6</accession>
<dbReference type="Proteomes" id="UP000635245">
    <property type="component" value="Unassembled WGS sequence"/>
</dbReference>
<name>A0A934V8Y6_9PSEU</name>
<dbReference type="GO" id="GO:0070573">
    <property type="term" value="F:metallodipeptidase activity"/>
    <property type="evidence" value="ECO:0007669"/>
    <property type="project" value="InterPro"/>
</dbReference>
<dbReference type="RefSeq" id="WP_200325826.1">
    <property type="nucleotide sequence ID" value="NZ_JAENJH010000014.1"/>
</dbReference>
<evidence type="ECO:0000256" key="1">
    <source>
        <dbReference type="SAM" id="MobiDB-lite"/>
    </source>
</evidence>
<evidence type="ECO:0000313" key="3">
    <source>
        <dbReference type="Proteomes" id="UP000635245"/>
    </source>
</evidence>
<reference evidence="2" key="1">
    <citation type="submission" date="2020-12" db="EMBL/GenBank/DDBJ databases">
        <title>Prauserella sp. ASG 168, a novel actinomycete isolated from cave rock.</title>
        <authorList>
            <person name="Suriyachadkun C."/>
        </authorList>
    </citation>
    <scope>NUCLEOTIDE SEQUENCE</scope>
    <source>
        <strain evidence="2">ASG 168</strain>
    </source>
</reference>
<keyword evidence="3" id="KW-1185">Reference proteome</keyword>
<dbReference type="Pfam" id="PF01244">
    <property type="entry name" value="Peptidase_M19"/>
    <property type="match status" value="1"/>
</dbReference>
<dbReference type="PANTHER" id="PTHR10443">
    <property type="entry name" value="MICROSOMAL DIPEPTIDASE"/>
    <property type="match status" value="1"/>
</dbReference>
<dbReference type="InterPro" id="IPR008257">
    <property type="entry name" value="Pept_M19"/>
</dbReference>
<protein>
    <submittedName>
        <fullName evidence="2">Membrane dipeptidase</fullName>
    </submittedName>
</protein>
<dbReference type="PROSITE" id="PS51365">
    <property type="entry name" value="RENAL_DIPEPTIDASE_2"/>
    <property type="match status" value="1"/>
</dbReference>
<dbReference type="EMBL" id="JAENJH010000014">
    <property type="protein sequence ID" value="MBK1789159.1"/>
    <property type="molecule type" value="Genomic_DNA"/>
</dbReference>
<proteinExistence type="predicted"/>
<dbReference type="PANTHER" id="PTHR10443:SF12">
    <property type="entry name" value="DIPEPTIDASE"/>
    <property type="match status" value="1"/>
</dbReference>
<dbReference type="GO" id="GO:0006508">
    <property type="term" value="P:proteolysis"/>
    <property type="evidence" value="ECO:0007669"/>
    <property type="project" value="InterPro"/>
</dbReference>